<feature type="compositionally biased region" description="Low complexity" evidence="8">
    <location>
        <begin position="294"/>
        <end position="315"/>
    </location>
</feature>
<dbReference type="Gene3D" id="1.10.10.10">
    <property type="entry name" value="Winged helix-like DNA-binding domain superfamily/Winged helix DNA-binding domain"/>
    <property type="match status" value="1"/>
</dbReference>
<evidence type="ECO:0000256" key="4">
    <source>
        <dbReference type="ARBA" id="ARBA00029502"/>
    </source>
</evidence>
<dbReference type="AlphaFoldDB" id="A0A438NJG0"/>
<evidence type="ECO:0000256" key="3">
    <source>
        <dbReference type="ARBA" id="ARBA00023140"/>
    </source>
</evidence>
<gene>
    <name evidence="10" type="ORF">B0A52_00228</name>
</gene>
<keyword evidence="7" id="KW-0653">Protein transport</keyword>
<evidence type="ECO:0000256" key="8">
    <source>
        <dbReference type="SAM" id="MobiDB-lite"/>
    </source>
</evidence>
<dbReference type="OrthoDB" id="441517at2759"/>
<dbReference type="PANTHER" id="PTHR23058:SF5">
    <property type="entry name" value="PEROXISOMAL MEMBRANE PROTEIN PEX14"/>
    <property type="match status" value="1"/>
</dbReference>
<dbReference type="Pfam" id="PF04695">
    <property type="entry name" value="Pex14_N"/>
    <property type="match status" value="1"/>
</dbReference>
<dbReference type="GO" id="GO:0005778">
    <property type="term" value="C:peroxisomal membrane"/>
    <property type="evidence" value="ECO:0007669"/>
    <property type="project" value="UniProtKB-SubCell"/>
</dbReference>
<dbReference type="InterPro" id="IPR036388">
    <property type="entry name" value="WH-like_DNA-bd_sf"/>
</dbReference>
<dbReference type="EMBL" id="NAJM01000001">
    <property type="protein sequence ID" value="RVX75871.1"/>
    <property type="molecule type" value="Genomic_DNA"/>
</dbReference>
<evidence type="ECO:0000256" key="6">
    <source>
        <dbReference type="ARBA" id="ARBA00046271"/>
    </source>
</evidence>
<comment type="function">
    <text evidence="7">Component of the PEX13-PEX14 docking complex, a translocon channel that specifically mediates the import of peroxisomal cargo proteins bound to PEX5 receptor. The PEX13-PEX14 docking complex forms a large import pore which can be opened to a diameter of about 9 nm. Mechanistically, PEX5 receptor along with cargo proteins associates with the PEX14 subunit of the PEX13-PEX14 docking complex in the cytosol, leading to the insertion of the receptor into the organelle membrane with the concomitant translocation of the cargo into the peroxisome matrix.</text>
</comment>
<evidence type="ECO:0000256" key="5">
    <source>
        <dbReference type="ARBA" id="ARBA00029691"/>
    </source>
</evidence>
<evidence type="ECO:0000256" key="7">
    <source>
        <dbReference type="RuleBase" id="RU367032"/>
    </source>
</evidence>
<keyword evidence="3 7" id="KW-0576">Peroxisome</keyword>
<dbReference type="PANTHER" id="PTHR23058">
    <property type="entry name" value="PEROXISOMAL MEMBRANE PROTEIN PEX14"/>
    <property type="match status" value="1"/>
</dbReference>
<accession>A0A438NJG0</accession>
<protein>
    <recommendedName>
        <fullName evidence="4 7">Peroxisomal membrane protein PEX14</fullName>
    </recommendedName>
    <alternativeName>
        <fullName evidence="5 7">Peroxin-14</fullName>
    </alternativeName>
</protein>
<keyword evidence="7" id="KW-0472">Membrane</keyword>
<comment type="caution">
    <text evidence="10">The sequence shown here is derived from an EMBL/GenBank/DDBJ whole genome shotgun (WGS) entry which is preliminary data.</text>
</comment>
<feature type="region of interest" description="Disordered" evidence="8">
    <location>
        <begin position="126"/>
        <end position="167"/>
    </location>
</feature>
<feature type="compositionally biased region" description="Polar residues" evidence="8">
    <location>
        <begin position="126"/>
        <end position="161"/>
    </location>
</feature>
<dbReference type="GO" id="GO:0016560">
    <property type="term" value="P:protein import into peroxisome matrix, docking"/>
    <property type="evidence" value="ECO:0007669"/>
    <property type="project" value="UniProtKB-UniRule"/>
</dbReference>
<comment type="subcellular location">
    <subcellularLocation>
        <location evidence="6 7">Peroxisome membrane</location>
    </subcellularLocation>
</comment>
<comment type="similarity">
    <text evidence="1 7">Belongs to the peroxin-14 family.</text>
</comment>
<evidence type="ECO:0000256" key="1">
    <source>
        <dbReference type="ARBA" id="ARBA00005443"/>
    </source>
</evidence>
<keyword evidence="2" id="KW-0811">Translocation</keyword>
<dbReference type="VEuPathDB" id="FungiDB:PV10_01742"/>
<sequence length="427" mass="46175">MADGRSRRGASIPAWQQNYQPNKDPSPSTAQPANEERPATTTTPATSTTASESEASSDLSLFEQAKRFLEDESIKNASREKKVAFLETKGVSSDTINALLDSETVSPITSSQDEGISDLKTIYDSAQTPSAKSSTPSTQAAGTSTTAPRPSIPPASTSTATVHPKRDIPPIITYPEFLLKPQKPPPLVTVDRLTYAAYALAGISAVTYGASKFIIQPMLQTLTEARQELASTTQADLEKLNSKLESVVSHVPYIPPSGSVLLFKQSQKDDLDETSSIDSDPTELFHRDIATQTSPRPSRSNSLSSSDSRSGLPASNPTLAQSTRLEALHSSLNTLLTSTNTHFSQDRFQESIAAFKGTLDKIDQSHNPFMYDYTSTIGVDDKSKSQGKKDTEINKFKAEIRSLKGAFLSSRNFPTVRPAQPFAIPGR</sequence>
<feature type="region of interest" description="Disordered" evidence="8">
    <location>
        <begin position="271"/>
        <end position="317"/>
    </location>
</feature>
<dbReference type="InterPro" id="IPR006785">
    <property type="entry name" value="Pex14_N"/>
</dbReference>
<evidence type="ECO:0000313" key="10">
    <source>
        <dbReference type="EMBL" id="RVX75871.1"/>
    </source>
</evidence>
<evidence type="ECO:0000259" key="9">
    <source>
        <dbReference type="Pfam" id="PF04695"/>
    </source>
</evidence>
<reference evidence="10 11" key="1">
    <citation type="submission" date="2017-03" db="EMBL/GenBank/DDBJ databases">
        <title>Genomes of endolithic fungi from Antarctica.</title>
        <authorList>
            <person name="Coleine C."/>
            <person name="Masonjones S."/>
            <person name="Stajich J.E."/>
        </authorList>
    </citation>
    <scope>NUCLEOTIDE SEQUENCE [LARGE SCALE GENOMIC DNA]</scope>
    <source>
        <strain evidence="10 11">CCFEE 6314</strain>
    </source>
</reference>
<evidence type="ECO:0000313" key="11">
    <source>
        <dbReference type="Proteomes" id="UP000288859"/>
    </source>
</evidence>
<dbReference type="InterPro" id="IPR025655">
    <property type="entry name" value="PEX14"/>
</dbReference>
<feature type="domain" description="Peroxisome membrane anchor protein Pex14p N-terminal" evidence="9">
    <location>
        <begin position="60"/>
        <end position="101"/>
    </location>
</feature>
<evidence type="ECO:0000256" key="2">
    <source>
        <dbReference type="ARBA" id="ARBA00023010"/>
    </source>
</evidence>
<dbReference type="Proteomes" id="UP000288859">
    <property type="component" value="Unassembled WGS sequence"/>
</dbReference>
<dbReference type="GO" id="GO:1990429">
    <property type="term" value="C:peroxisomal importomer complex"/>
    <property type="evidence" value="ECO:0007669"/>
    <property type="project" value="TreeGrafter"/>
</dbReference>
<feature type="compositionally biased region" description="Polar residues" evidence="8">
    <location>
        <begin position="14"/>
        <end position="32"/>
    </location>
</feature>
<organism evidence="10 11">
    <name type="scientific">Exophiala mesophila</name>
    <name type="common">Black yeast-like fungus</name>
    <dbReference type="NCBI Taxonomy" id="212818"/>
    <lineage>
        <taxon>Eukaryota</taxon>
        <taxon>Fungi</taxon>
        <taxon>Dikarya</taxon>
        <taxon>Ascomycota</taxon>
        <taxon>Pezizomycotina</taxon>
        <taxon>Eurotiomycetes</taxon>
        <taxon>Chaetothyriomycetidae</taxon>
        <taxon>Chaetothyriales</taxon>
        <taxon>Herpotrichiellaceae</taxon>
        <taxon>Exophiala</taxon>
    </lineage>
</organism>
<keyword evidence="7" id="KW-0813">Transport</keyword>
<dbReference type="GO" id="GO:0005102">
    <property type="term" value="F:signaling receptor binding"/>
    <property type="evidence" value="ECO:0007669"/>
    <property type="project" value="TreeGrafter"/>
</dbReference>
<feature type="compositionally biased region" description="Low complexity" evidence="8">
    <location>
        <begin position="39"/>
        <end position="57"/>
    </location>
</feature>
<proteinExistence type="inferred from homology"/>
<feature type="region of interest" description="Disordered" evidence="8">
    <location>
        <begin position="1"/>
        <end position="59"/>
    </location>
</feature>
<name>A0A438NJG0_EXOME</name>